<dbReference type="AlphaFoldDB" id="A0A936K4Y5"/>
<feature type="domain" description="PPM-type phosphatase" evidence="2">
    <location>
        <begin position="4"/>
        <end position="265"/>
    </location>
</feature>
<dbReference type="InterPro" id="IPR001932">
    <property type="entry name" value="PPM-type_phosphatase-like_dom"/>
</dbReference>
<evidence type="ECO:0000313" key="3">
    <source>
        <dbReference type="EMBL" id="MBK8571668.1"/>
    </source>
</evidence>
<sequence length="305" mass="32750">MLIDYAAITHPGKVRKNNEDAYLLSALDGDEPIINEPAKSLKVGESGLLVAVADGMGGAAAGEVASREGLAAVSLFLFGHWGRLAAVKDREIELLEALETAVEEASDAVLRYSDDDRTARGMGSTLTAAVIWNGCAYVAQIGDSRAYLLRQGVLHQLTEDQTLVNDLVAQGSLTREQARTHPQRNMITQALGSPQPLRVVLSRLALRRGDRLLCCSDGLHGEVPDAQIQEVLSQGLSPRRSLELLVDEALAHGGRDNITGVLLTLNDPGLLLPKPGEALDLTHPSLTRGRGFWDRFRRLFGGGAP</sequence>
<dbReference type="PANTHER" id="PTHR13832:SF827">
    <property type="entry name" value="PROTEIN PHOSPHATASE 1L"/>
    <property type="match status" value="1"/>
</dbReference>
<dbReference type="PANTHER" id="PTHR13832">
    <property type="entry name" value="PROTEIN PHOSPHATASE 2C"/>
    <property type="match status" value="1"/>
</dbReference>
<reference evidence="3 4" key="1">
    <citation type="submission" date="2020-10" db="EMBL/GenBank/DDBJ databases">
        <title>Connecting structure to function with the recovery of over 1000 high-quality activated sludge metagenome-assembled genomes encoding full-length rRNA genes using long-read sequencing.</title>
        <authorList>
            <person name="Singleton C.M."/>
            <person name="Petriglieri F."/>
            <person name="Kristensen J.M."/>
            <person name="Kirkegaard R.H."/>
            <person name="Michaelsen T.Y."/>
            <person name="Andersen M.H."/>
            <person name="Karst S.M."/>
            <person name="Dueholm M.S."/>
            <person name="Nielsen P.H."/>
            <person name="Albertsen M."/>
        </authorList>
    </citation>
    <scope>NUCLEOTIDE SEQUENCE [LARGE SCALE GENOMIC DNA]</scope>
    <source>
        <strain evidence="3">OdNE_18-Q3-R46-58_MAXAC.008</strain>
    </source>
</reference>
<dbReference type="Pfam" id="PF13672">
    <property type="entry name" value="PP2C_2"/>
    <property type="match status" value="1"/>
</dbReference>
<dbReference type="Gene3D" id="3.60.40.10">
    <property type="entry name" value="PPM-type phosphatase domain"/>
    <property type="match status" value="1"/>
</dbReference>
<evidence type="ECO:0000259" key="2">
    <source>
        <dbReference type="PROSITE" id="PS51746"/>
    </source>
</evidence>
<dbReference type="SMART" id="SM00331">
    <property type="entry name" value="PP2C_SIG"/>
    <property type="match status" value="1"/>
</dbReference>
<dbReference type="EMBL" id="JADKCH010000001">
    <property type="protein sequence ID" value="MBK8571668.1"/>
    <property type="molecule type" value="Genomic_DNA"/>
</dbReference>
<dbReference type="SUPFAM" id="SSF81606">
    <property type="entry name" value="PP2C-like"/>
    <property type="match status" value="1"/>
</dbReference>
<name>A0A936K4Y5_9BACT</name>
<feature type="coiled-coil region" evidence="1">
    <location>
        <begin position="88"/>
        <end position="115"/>
    </location>
</feature>
<keyword evidence="1" id="KW-0175">Coiled coil</keyword>
<evidence type="ECO:0000256" key="1">
    <source>
        <dbReference type="SAM" id="Coils"/>
    </source>
</evidence>
<dbReference type="GO" id="GO:0004722">
    <property type="term" value="F:protein serine/threonine phosphatase activity"/>
    <property type="evidence" value="ECO:0007669"/>
    <property type="project" value="InterPro"/>
</dbReference>
<dbReference type="CDD" id="cd00143">
    <property type="entry name" value="PP2Cc"/>
    <property type="match status" value="1"/>
</dbReference>
<dbReference type="Proteomes" id="UP000709959">
    <property type="component" value="Unassembled WGS sequence"/>
</dbReference>
<dbReference type="InterPro" id="IPR015655">
    <property type="entry name" value="PP2C"/>
</dbReference>
<proteinExistence type="predicted"/>
<evidence type="ECO:0000313" key="4">
    <source>
        <dbReference type="Proteomes" id="UP000709959"/>
    </source>
</evidence>
<gene>
    <name evidence="3" type="ORF">IPN91_03290</name>
</gene>
<protein>
    <submittedName>
        <fullName evidence="3">Serine/threonine-protein phosphatase</fullName>
    </submittedName>
</protein>
<accession>A0A936K4Y5</accession>
<dbReference type="InterPro" id="IPR036457">
    <property type="entry name" value="PPM-type-like_dom_sf"/>
</dbReference>
<organism evidence="3 4">
    <name type="scientific">Candidatus Geothrix odensensis</name>
    <dbReference type="NCBI Taxonomy" id="2954440"/>
    <lineage>
        <taxon>Bacteria</taxon>
        <taxon>Pseudomonadati</taxon>
        <taxon>Acidobacteriota</taxon>
        <taxon>Holophagae</taxon>
        <taxon>Holophagales</taxon>
        <taxon>Holophagaceae</taxon>
        <taxon>Geothrix</taxon>
    </lineage>
</organism>
<comment type="caution">
    <text evidence="3">The sequence shown here is derived from an EMBL/GenBank/DDBJ whole genome shotgun (WGS) entry which is preliminary data.</text>
</comment>
<dbReference type="PROSITE" id="PS51746">
    <property type="entry name" value="PPM_2"/>
    <property type="match status" value="1"/>
</dbReference>
<dbReference type="SMART" id="SM00332">
    <property type="entry name" value="PP2Cc"/>
    <property type="match status" value="1"/>
</dbReference>